<dbReference type="EMBL" id="KQ090493">
    <property type="protein sequence ID" value="KMS95270.1"/>
    <property type="molecule type" value="Genomic_DNA"/>
</dbReference>
<dbReference type="Gramene" id="KMS95270">
    <property type="protein sequence ID" value="KMS95270"/>
    <property type="gene ID" value="BVRB_009850"/>
</dbReference>
<reference evidence="1 2" key="1">
    <citation type="journal article" date="2014" name="Nature">
        <title>The genome of the recently domesticated crop plant sugar beet (Beta vulgaris).</title>
        <authorList>
            <person name="Dohm J.C."/>
            <person name="Minoche A.E."/>
            <person name="Holtgrawe D."/>
            <person name="Capella-Gutierrez S."/>
            <person name="Zakrzewski F."/>
            <person name="Tafer H."/>
            <person name="Rupp O."/>
            <person name="Sorensen T.R."/>
            <person name="Stracke R."/>
            <person name="Reinhardt R."/>
            <person name="Goesmann A."/>
            <person name="Kraft T."/>
            <person name="Schulz B."/>
            <person name="Stadler P.F."/>
            <person name="Schmidt T."/>
            <person name="Gabaldon T."/>
            <person name="Lehrach H."/>
            <person name="Weisshaar B."/>
            <person name="Himmelbauer H."/>
        </authorList>
    </citation>
    <scope>NUCLEOTIDE SEQUENCE [LARGE SCALE GENOMIC DNA]</scope>
    <source>
        <tissue evidence="1">Taproot</tissue>
    </source>
</reference>
<dbReference type="Proteomes" id="UP000035740">
    <property type="component" value="Unassembled WGS sequence"/>
</dbReference>
<gene>
    <name evidence="1" type="ORF">BVRB_009850</name>
</gene>
<organism evidence="1 2">
    <name type="scientific">Beta vulgaris subsp. vulgaris</name>
    <name type="common">Beet</name>
    <dbReference type="NCBI Taxonomy" id="3555"/>
    <lineage>
        <taxon>Eukaryota</taxon>
        <taxon>Viridiplantae</taxon>
        <taxon>Streptophyta</taxon>
        <taxon>Embryophyta</taxon>
        <taxon>Tracheophyta</taxon>
        <taxon>Spermatophyta</taxon>
        <taxon>Magnoliopsida</taxon>
        <taxon>eudicotyledons</taxon>
        <taxon>Gunneridae</taxon>
        <taxon>Pentapetalae</taxon>
        <taxon>Caryophyllales</taxon>
        <taxon>Chenopodiaceae</taxon>
        <taxon>Betoideae</taxon>
        <taxon>Beta</taxon>
    </lineage>
</organism>
<accession>A0A0J8DWN4</accession>
<evidence type="ECO:0000313" key="1">
    <source>
        <dbReference type="EMBL" id="KMS95270.1"/>
    </source>
</evidence>
<protein>
    <submittedName>
        <fullName evidence="1">Uncharacterized protein</fullName>
    </submittedName>
</protein>
<evidence type="ECO:0000313" key="2">
    <source>
        <dbReference type="Proteomes" id="UP000035740"/>
    </source>
</evidence>
<sequence length="58" mass="6455">MTSGSECGDVFGVLRHVERVVRACVTRVMCERVEARVRGRCCCRNSVASGCRRRVVPV</sequence>
<name>A0A0J8DWN4_BETVV</name>
<dbReference type="AlphaFoldDB" id="A0A0J8DWN4"/>
<proteinExistence type="predicted"/>
<keyword evidence="2" id="KW-1185">Reference proteome</keyword>